<reference evidence="1 2" key="1">
    <citation type="submission" date="2019-06" db="EMBL/GenBank/DDBJ databases">
        <authorList>
            <person name="Burns M.A."/>
            <person name="Hill G.C."/>
            <person name="Wesley B.E."/>
            <person name="Womack T.V."/>
            <person name="Krukonis G.P."/>
            <person name="Delesalle V.A."/>
            <person name="Garlena R.A."/>
            <person name="Russell D.A."/>
            <person name="Pope W.H."/>
            <person name="Jacobs-Sera D."/>
            <person name="Hatfull G.F."/>
        </authorList>
    </citation>
    <scope>NUCLEOTIDE SEQUENCE [LARGE SCALE GENOMIC DNA]</scope>
</reference>
<dbReference type="RefSeq" id="YP_010649183.1">
    <property type="nucleotide sequence ID" value="NC_070764.1"/>
</dbReference>
<protein>
    <submittedName>
        <fullName evidence="1">Uncharacterized protein</fullName>
    </submittedName>
</protein>
<dbReference type="GeneID" id="77924730"/>
<organism evidence="1 2">
    <name type="scientific">Gordonia phage Phendrix</name>
    <dbReference type="NCBI Taxonomy" id="2593335"/>
    <lineage>
        <taxon>Viruses</taxon>
        <taxon>Duplodnaviria</taxon>
        <taxon>Heunggongvirae</taxon>
        <taxon>Uroviricota</taxon>
        <taxon>Caudoviricetes</taxon>
        <taxon>Godonkavirus</taxon>
        <taxon>Godonkavirus phendrix</taxon>
    </lineage>
</organism>
<dbReference type="EMBL" id="MN096369">
    <property type="protein sequence ID" value="QDK02753.1"/>
    <property type="molecule type" value="Genomic_DNA"/>
</dbReference>
<evidence type="ECO:0000313" key="1">
    <source>
        <dbReference type="EMBL" id="QDK02753.1"/>
    </source>
</evidence>
<proteinExistence type="predicted"/>
<gene>
    <name evidence="1" type="primary">169</name>
    <name evidence="1" type="ORF">SEA_PHENDRIX_169</name>
</gene>
<dbReference type="KEGG" id="vg:77924730"/>
<name>A0A514U1B7_9CAUD</name>
<dbReference type="Proteomes" id="UP000319596">
    <property type="component" value="Segment"/>
</dbReference>
<accession>A0A514U1B7</accession>
<sequence>MVIVCCEHNPCPHRPTHFLWRYRNRPWRCDQCGKIWVTVDDSSWSRMEDFFPMKWKLVKPAAD</sequence>
<keyword evidence="2" id="KW-1185">Reference proteome</keyword>
<evidence type="ECO:0000313" key="2">
    <source>
        <dbReference type="Proteomes" id="UP000319596"/>
    </source>
</evidence>